<reference evidence="5" key="1">
    <citation type="journal article" date="2020" name="mSystems">
        <title>Genome- and Community-Level Interaction Insights into Carbon Utilization and Element Cycling Functions of Hydrothermarchaeota in Hydrothermal Sediment.</title>
        <authorList>
            <person name="Zhou Z."/>
            <person name="Liu Y."/>
            <person name="Xu W."/>
            <person name="Pan J."/>
            <person name="Luo Z.H."/>
            <person name="Li M."/>
        </authorList>
    </citation>
    <scope>NUCLEOTIDE SEQUENCE [LARGE SCALE GENOMIC DNA]</scope>
    <source>
        <strain evidence="5">HyVt-443</strain>
    </source>
</reference>
<comment type="caution">
    <text evidence="5">The sequence shown here is derived from an EMBL/GenBank/DDBJ whole genome shotgun (WGS) entry which is preliminary data.</text>
</comment>
<dbReference type="GO" id="GO:0002143">
    <property type="term" value="P:tRNA wobble position uridine thiolation"/>
    <property type="evidence" value="ECO:0007669"/>
    <property type="project" value="TreeGrafter"/>
</dbReference>
<keyword evidence="3" id="KW-0963">Cytoplasm</keyword>
<sequence length="114" mass="12899">MPIPDPYATESSTPPESFHEWTEEQARQLAREENIELTDAHWEVIHFLRNHCEQVGTSCSARLVLKAMVAEFRKQGGKRYLYTLFPRGPVVQACKIAGIPLPAYSLDLSFGSVH</sequence>
<proteinExistence type="inferred from homology"/>
<dbReference type="NCBIfam" id="TIGR03342">
    <property type="entry name" value="dsrC_tusE_dsvC"/>
    <property type="match status" value="1"/>
</dbReference>
<dbReference type="InterPro" id="IPR042072">
    <property type="entry name" value="DsrC-like_C"/>
</dbReference>
<dbReference type="InterPro" id="IPR007453">
    <property type="entry name" value="DsrC/TusE"/>
</dbReference>
<dbReference type="InterPro" id="IPR025526">
    <property type="entry name" value="DsrC-like_dom_sf"/>
</dbReference>
<comment type="subcellular location">
    <subcellularLocation>
        <location evidence="1">Cytoplasm</location>
    </subcellularLocation>
</comment>
<dbReference type="PANTHER" id="PTHR37010:SF1">
    <property type="entry name" value="SULFURTRANSFERASE TUSE"/>
    <property type="match status" value="1"/>
</dbReference>
<gene>
    <name evidence="5" type="primary">tusE</name>
    <name evidence="5" type="ORF">ENI96_15310</name>
</gene>
<evidence type="ECO:0000256" key="1">
    <source>
        <dbReference type="ARBA" id="ARBA00004496"/>
    </source>
</evidence>
<name>A0A831RP81_9GAMM</name>
<organism evidence="5">
    <name type="scientific">Sedimenticola thiotaurini</name>
    <dbReference type="NCBI Taxonomy" id="1543721"/>
    <lineage>
        <taxon>Bacteria</taxon>
        <taxon>Pseudomonadati</taxon>
        <taxon>Pseudomonadota</taxon>
        <taxon>Gammaproteobacteria</taxon>
        <taxon>Chromatiales</taxon>
        <taxon>Sedimenticolaceae</taxon>
        <taxon>Sedimenticola</taxon>
    </lineage>
</organism>
<dbReference type="SUPFAM" id="SSF69721">
    <property type="entry name" value="DsrC, the gamma subunit of dissimilatory sulfite reductase"/>
    <property type="match status" value="1"/>
</dbReference>
<evidence type="ECO:0000256" key="3">
    <source>
        <dbReference type="ARBA" id="ARBA00022490"/>
    </source>
</evidence>
<accession>A0A831RP81</accession>
<evidence type="ECO:0000313" key="5">
    <source>
        <dbReference type="EMBL" id="HEB97787.1"/>
    </source>
</evidence>
<comment type="similarity">
    <text evidence="2">Belongs to the DsrC/TusE family.</text>
</comment>
<dbReference type="Proteomes" id="UP000886251">
    <property type="component" value="Unassembled WGS sequence"/>
</dbReference>
<evidence type="ECO:0000256" key="4">
    <source>
        <dbReference type="SAM" id="MobiDB-lite"/>
    </source>
</evidence>
<dbReference type="GO" id="GO:0097163">
    <property type="term" value="F:sulfur carrier activity"/>
    <property type="evidence" value="ECO:0007669"/>
    <property type="project" value="TreeGrafter"/>
</dbReference>
<dbReference type="GO" id="GO:0005737">
    <property type="term" value="C:cytoplasm"/>
    <property type="evidence" value="ECO:0007669"/>
    <property type="project" value="UniProtKB-SubCell"/>
</dbReference>
<evidence type="ECO:0000256" key="2">
    <source>
        <dbReference type="ARBA" id="ARBA00005718"/>
    </source>
</evidence>
<dbReference type="PANTHER" id="PTHR37010">
    <property type="entry name" value="SULFURTRANSFERASE TUSE"/>
    <property type="match status" value="1"/>
</dbReference>
<feature type="region of interest" description="Disordered" evidence="4">
    <location>
        <begin position="1"/>
        <end position="25"/>
    </location>
</feature>
<dbReference type="EMBL" id="DRKP01000190">
    <property type="protein sequence ID" value="HEB97787.1"/>
    <property type="molecule type" value="Genomic_DNA"/>
</dbReference>
<protein>
    <submittedName>
        <fullName evidence="5">TusE/DsrC/DsvC family sulfur relay protein</fullName>
    </submittedName>
</protein>
<dbReference type="Gene3D" id="1.10.10.370">
    <property type="entry name" value="DsrC-like protein, C-terminal domain"/>
    <property type="match status" value="1"/>
</dbReference>
<dbReference type="AlphaFoldDB" id="A0A831RP81"/>
<dbReference type="Pfam" id="PF04358">
    <property type="entry name" value="DsrC"/>
    <property type="match status" value="1"/>
</dbReference>